<dbReference type="GO" id="GO:0006086">
    <property type="term" value="P:pyruvate decarboxylation to acetyl-CoA"/>
    <property type="evidence" value="ECO:0007669"/>
    <property type="project" value="InterPro"/>
</dbReference>
<dbReference type="PANTHER" id="PTHR11516">
    <property type="entry name" value="PYRUVATE DEHYDROGENASE E1 COMPONENT, ALPHA SUBUNIT BACTERIAL AND ORGANELLAR"/>
    <property type="match status" value="1"/>
</dbReference>
<comment type="function">
    <text evidence="11">The pyruvate dehydrogenase complex catalyzes the overall conversion of pyruvate to acetyl-CoA and CO(2).</text>
</comment>
<evidence type="ECO:0000313" key="15">
    <source>
        <dbReference type="WBParaSite" id="EVEC_0000099901-mRNA-1"/>
    </source>
</evidence>
<dbReference type="InterPro" id="IPR029061">
    <property type="entry name" value="THDP-binding"/>
</dbReference>
<evidence type="ECO:0000256" key="11">
    <source>
        <dbReference type="RuleBase" id="RU361139"/>
    </source>
</evidence>
<dbReference type="SUPFAM" id="SSF52518">
    <property type="entry name" value="Thiamin diphosphate-binding fold (THDP-binding)"/>
    <property type="match status" value="1"/>
</dbReference>
<comment type="cofactor">
    <cofactor evidence="1 11">
        <name>thiamine diphosphate</name>
        <dbReference type="ChEBI" id="CHEBI:58937"/>
    </cofactor>
</comment>
<dbReference type="STRING" id="51028.A0A0N4UUE0"/>
<dbReference type="PANTHER" id="PTHR11516:SF60">
    <property type="entry name" value="PYRUVATE DEHYDROGENASE E1 COMPONENT SUBUNIT ALPHA"/>
    <property type="match status" value="1"/>
</dbReference>
<evidence type="ECO:0000256" key="4">
    <source>
        <dbReference type="ARBA" id="ARBA00022723"/>
    </source>
</evidence>
<evidence type="ECO:0000313" key="14">
    <source>
        <dbReference type="Proteomes" id="UP000274131"/>
    </source>
</evidence>
<dbReference type="InterPro" id="IPR017597">
    <property type="entry name" value="Pyrv_DH_E1_asu_subgrp-y"/>
</dbReference>
<reference evidence="13 14" key="2">
    <citation type="submission" date="2018-10" db="EMBL/GenBank/DDBJ databases">
        <authorList>
            <consortium name="Pathogen Informatics"/>
        </authorList>
    </citation>
    <scope>NUCLEOTIDE SEQUENCE [LARGE SCALE GENOMIC DNA]</scope>
</reference>
<keyword evidence="5" id="KW-0809">Transit peptide</keyword>
<accession>A0A0N4UUE0</accession>
<evidence type="ECO:0000256" key="1">
    <source>
        <dbReference type="ARBA" id="ARBA00001964"/>
    </source>
</evidence>
<dbReference type="GO" id="GO:0005759">
    <property type="term" value="C:mitochondrial matrix"/>
    <property type="evidence" value="ECO:0007669"/>
    <property type="project" value="UniProtKB-SubCell"/>
</dbReference>
<dbReference type="WBParaSite" id="EVEC_0000099901-mRNA-1">
    <property type="protein sequence ID" value="EVEC_0000099901-mRNA-1"/>
    <property type="gene ID" value="EVEC_0000099901"/>
</dbReference>
<evidence type="ECO:0000256" key="5">
    <source>
        <dbReference type="ARBA" id="ARBA00022946"/>
    </source>
</evidence>
<dbReference type="EMBL" id="UXUI01007133">
    <property type="protein sequence ID" value="VDD85564.1"/>
    <property type="molecule type" value="Genomic_DNA"/>
</dbReference>
<keyword evidence="9 11" id="KW-0670">Pyruvate</keyword>
<keyword evidence="3" id="KW-0597">Phosphoprotein</keyword>
<reference evidence="15" key="1">
    <citation type="submission" date="2017-02" db="UniProtKB">
        <authorList>
            <consortium name="WormBaseParasite"/>
        </authorList>
    </citation>
    <scope>IDENTIFICATION</scope>
</reference>
<evidence type="ECO:0000256" key="2">
    <source>
        <dbReference type="ARBA" id="ARBA00004305"/>
    </source>
</evidence>
<keyword evidence="6 11" id="KW-0560">Oxidoreductase</keyword>
<keyword evidence="8" id="KW-0496">Mitochondrion</keyword>
<dbReference type="GO" id="GO:0004739">
    <property type="term" value="F:pyruvate dehydrogenase (acetyl-transferring) activity"/>
    <property type="evidence" value="ECO:0007669"/>
    <property type="project" value="UniProtKB-UniRule"/>
</dbReference>
<dbReference type="InterPro" id="IPR050642">
    <property type="entry name" value="PDH_E1_Alpha_Subunit"/>
</dbReference>
<comment type="catalytic activity">
    <reaction evidence="10 11">
        <text>N(6)-[(R)-lipoyl]-L-lysyl-[protein] + pyruvate + H(+) = N(6)-[(R)-S(8)-acetyldihydrolipoyl]-L-lysyl-[protein] + CO2</text>
        <dbReference type="Rhea" id="RHEA:19189"/>
        <dbReference type="Rhea" id="RHEA-COMP:10474"/>
        <dbReference type="Rhea" id="RHEA-COMP:10478"/>
        <dbReference type="ChEBI" id="CHEBI:15361"/>
        <dbReference type="ChEBI" id="CHEBI:15378"/>
        <dbReference type="ChEBI" id="CHEBI:16526"/>
        <dbReference type="ChEBI" id="CHEBI:83099"/>
        <dbReference type="ChEBI" id="CHEBI:83111"/>
        <dbReference type="EC" id="1.2.4.1"/>
    </reaction>
</comment>
<sequence>MMNAFSSIFKNKLVNFKSGGYLSASLQQNGLLALAARCVSNEASFQTKPYKLHKLDSGPPTEVTLKRDDALKYYHQMQVIRRMETAAGNLYKEKKIRGFCHLYSGQEACAVGMKAAMDPDDAIITSYRCHGWTYICSGSIAQVLAELTGRVSGNVHGKGGSMHMYAPNFFGGNGIVGAQQPLGTGIAFAMKYRNQKNVCLTIFGDGAANQGQLFESTNMAKLWNLPVLYICENNYYGMGTAAARSSACPEYYTRGDYVPGIWCDGMDLLSIREVIRFAKEYCNAGKGPLMIEVATYRYGGHSMSDPGTSYRTREEIQEVRKSRDPITSFKDKILTADLATEEELKELDKEVRKEVDEAVKVAQKDSVAPAEILYADVYCNTPKQFIRCATLDTSLVQPFATSAEALKAK</sequence>
<evidence type="ECO:0000256" key="10">
    <source>
        <dbReference type="ARBA" id="ARBA00051231"/>
    </source>
</evidence>
<dbReference type="GO" id="GO:0046872">
    <property type="term" value="F:metal ion binding"/>
    <property type="evidence" value="ECO:0007669"/>
    <property type="project" value="UniProtKB-KW"/>
</dbReference>
<evidence type="ECO:0000256" key="3">
    <source>
        <dbReference type="ARBA" id="ARBA00022553"/>
    </source>
</evidence>
<dbReference type="Gene3D" id="3.40.50.970">
    <property type="match status" value="1"/>
</dbReference>
<organism evidence="15">
    <name type="scientific">Enterobius vermicularis</name>
    <name type="common">Human pinworm</name>
    <dbReference type="NCBI Taxonomy" id="51028"/>
    <lineage>
        <taxon>Eukaryota</taxon>
        <taxon>Metazoa</taxon>
        <taxon>Ecdysozoa</taxon>
        <taxon>Nematoda</taxon>
        <taxon>Chromadorea</taxon>
        <taxon>Rhabditida</taxon>
        <taxon>Spirurina</taxon>
        <taxon>Oxyuridomorpha</taxon>
        <taxon>Oxyuroidea</taxon>
        <taxon>Oxyuridae</taxon>
        <taxon>Enterobius</taxon>
    </lineage>
</organism>
<evidence type="ECO:0000256" key="7">
    <source>
        <dbReference type="ARBA" id="ARBA00023052"/>
    </source>
</evidence>
<feature type="domain" description="Dehydrogenase E1 component" evidence="12">
    <location>
        <begin position="76"/>
        <end position="368"/>
    </location>
</feature>
<keyword evidence="4" id="KW-0479">Metal-binding</keyword>
<dbReference type="NCBIfam" id="TIGR03182">
    <property type="entry name" value="PDH_E1_alph_y"/>
    <property type="match status" value="1"/>
</dbReference>
<protein>
    <recommendedName>
        <fullName evidence="11">Pyruvate dehydrogenase E1 component subunit alpha</fullName>
        <ecNumber evidence="11">1.2.4.1</ecNumber>
    </recommendedName>
</protein>
<name>A0A0N4UUE0_ENTVE</name>
<evidence type="ECO:0000256" key="8">
    <source>
        <dbReference type="ARBA" id="ARBA00023128"/>
    </source>
</evidence>
<dbReference type="CDD" id="cd02000">
    <property type="entry name" value="TPP_E1_PDC_ADC_BCADC"/>
    <property type="match status" value="1"/>
</dbReference>
<proteinExistence type="predicted"/>
<dbReference type="InterPro" id="IPR001017">
    <property type="entry name" value="DH_E1"/>
</dbReference>
<evidence type="ECO:0000259" key="12">
    <source>
        <dbReference type="Pfam" id="PF00676"/>
    </source>
</evidence>
<dbReference type="EC" id="1.2.4.1" evidence="11"/>
<dbReference type="FunFam" id="3.40.50.970:FF:000013">
    <property type="entry name" value="Pyruvate dehydrogenase E1 component subunit alpha"/>
    <property type="match status" value="1"/>
</dbReference>
<evidence type="ECO:0000256" key="6">
    <source>
        <dbReference type="ARBA" id="ARBA00023002"/>
    </source>
</evidence>
<evidence type="ECO:0000313" key="13">
    <source>
        <dbReference type="EMBL" id="VDD85564.1"/>
    </source>
</evidence>
<dbReference type="Pfam" id="PF00676">
    <property type="entry name" value="E1_dh"/>
    <property type="match status" value="1"/>
</dbReference>
<dbReference type="Proteomes" id="UP000274131">
    <property type="component" value="Unassembled WGS sequence"/>
</dbReference>
<evidence type="ECO:0000256" key="9">
    <source>
        <dbReference type="ARBA" id="ARBA00023317"/>
    </source>
</evidence>
<keyword evidence="7 11" id="KW-0786">Thiamine pyrophosphate</keyword>
<comment type="subcellular location">
    <subcellularLocation>
        <location evidence="2">Mitochondrion matrix</location>
    </subcellularLocation>
</comment>
<gene>
    <name evidence="13" type="ORF">EVEC_LOCUS707</name>
</gene>
<dbReference type="AlphaFoldDB" id="A0A0N4UUE0"/>
<dbReference type="OrthoDB" id="10256198at2759"/>
<keyword evidence="14" id="KW-1185">Reference proteome</keyword>